<dbReference type="Gene3D" id="3.40.50.2300">
    <property type="match status" value="2"/>
</dbReference>
<dbReference type="PANTHER" id="PTHR30036:SF8">
    <property type="entry name" value="ABC-TYPE SUGAR TRANSPORT SYSTEM PERIPLASMIC COMPONENT-LIKE PROTEIN"/>
    <property type="match status" value="1"/>
</dbReference>
<reference evidence="4 5" key="1">
    <citation type="submission" date="2017-10" db="EMBL/GenBank/DDBJ databases">
        <title>Sequencing the genomes of 1000 actinobacteria strains.</title>
        <authorList>
            <person name="Klenk H.-P."/>
        </authorList>
    </citation>
    <scope>NUCLEOTIDE SEQUENCE [LARGE SCALE GENOMIC DNA]</scope>
    <source>
        <strain evidence="4 5">DSM 46092</strain>
    </source>
</reference>
<dbReference type="GO" id="GO:0030288">
    <property type="term" value="C:outer membrane-bounded periplasmic space"/>
    <property type="evidence" value="ECO:0007669"/>
    <property type="project" value="TreeGrafter"/>
</dbReference>
<dbReference type="EMBL" id="PDJK01000002">
    <property type="protein sequence ID" value="PFG46988.1"/>
    <property type="molecule type" value="Genomic_DNA"/>
</dbReference>
<evidence type="ECO:0000313" key="5">
    <source>
        <dbReference type="Proteomes" id="UP000243542"/>
    </source>
</evidence>
<comment type="subcellular location">
    <subcellularLocation>
        <location evidence="1">Cell envelope</location>
    </subcellularLocation>
</comment>
<dbReference type="PROSITE" id="PS51257">
    <property type="entry name" value="PROKAR_LIPOPROTEIN"/>
    <property type="match status" value="1"/>
</dbReference>
<accession>A0A2A9F737</accession>
<dbReference type="SUPFAM" id="SSF53822">
    <property type="entry name" value="Periplasmic binding protein-like I"/>
    <property type="match status" value="1"/>
</dbReference>
<dbReference type="RefSeq" id="WP_098510968.1">
    <property type="nucleotide sequence ID" value="NZ_JBIAKZ010000022.1"/>
</dbReference>
<dbReference type="AlphaFoldDB" id="A0A2A9F737"/>
<dbReference type="Proteomes" id="UP000243542">
    <property type="component" value="Unassembled WGS sequence"/>
</dbReference>
<feature type="domain" description="Periplasmic binding protein" evidence="3">
    <location>
        <begin position="36"/>
        <end position="292"/>
    </location>
</feature>
<evidence type="ECO:0000313" key="4">
    <source>
        <dbReference type="EMBL" id="PFG46988.1"/>
    </source>
</evidence>
<feature type="signal peptide" evidence="2">
    <location>
        <begin position="1"/>
        <end position="23"/>
    </location>
</feature>
<sequence>MRGRTKTLVCGAAALLGVMVALGGCSGDPASGRTRVVFVPKVGGIAYFDAMNAGGMQAAREYDLEWSTRAPATVAPAAQIAILRDLINEHVDAIAVAPNDPASLAPVIADARAEGIHVLTTDTDAPTSKREVFVNQATPQGIGTAMVDALMAKTGEAGEFAIVSCGPSAANLNNWIDHETAYAAQRYPKARLVETVYAGEDVTTATKLAKQILDRHPHLTGMIGQCTTSAPAVAQAVRDQQKIGRVYTVSTGTPQMMKPYLLDGSCSKTVLWNVESLGYLTAWTAKRLTDGTELRPSNDVSPELPGVKYDARDHTILLGDPLLITQDNVDQYKY</sequence>
<dbReference type="GO" id="GO:0030246">
    <property type="term" value="F:carbohydrate binding"/>
    <property type="evidence" value="ECO:0007669"/>
    <property type="project" value="TreeGrafter"/>
</dbReference>
<dbReference type="InterPro" id="IPR028082">
    <property type="entry name" value="Peripla_BP_I"/>
</dbReference>
<protein>
    <submittedName>
        <fullName evidence="4">Rhamnose transport system substrate-binding protein</fullName>
    </submittedName>
</protein>
<evidence type="ECO:0000256" key="2">
    <source>
        <dbReference type="SAM" id="SignalP"/>
    </source>
</evidence>
<organism evidence="4 5">
    <name type="scientific">Amycolatopsis sulphurea</name>
    <dbReference type="NCBI Taxonomy" id="76022"/>
    <lineage>
        <taxon>Bacteria</taxon>
        <taxon>Bacillati</taxon>
        <taxon>Actinomycetota</taxon>
        <taxon>Actinomycetes</taxon>
        <taxon>Pseudonocardiales</taxon>
        <taxon>Pseudonocardiaceae</taxon>
        <taxon>Amycolatopsis</taxon>
    </lineage>
</organism>
<evidence type="ECO:0000259" key="3">
    <source>
        <dbReference type="Pfam" id="PF13407"/>
    </source>
</evidence>
<keyword evidence="5" id="KW-1185">Reference proteome</keyword>
<feature type="chain" id="PRO_5012134304" evidence="2">
    <location>
        <begin position="24"/>
        <end position="334"/>
    </location>
</feature>
<evidence type="ECO:0000256" key="1">
    <source>
        <dbReference type="ARBA" id="ARBA00004196"/>
    </source>
</evidence>
<dbReference type="CDD" id="cd06302">
    <property type="entry name" value="PBP1_LsrB_Quorum_Sensing-like"/>
    <property type="match status" value="1"/>
</dbReference>
<comment type="caution">
    <text evidence="4">The sequence shown here is derived from an EMBL/GenBank/DDBJ whole genome shotgun (WGS) entry which is preliminary data.</text>
</comment>
<proteinExistence type="predicted"/>
<gene>
    <name evidence="4" type="ORF">ATK36_1996</name>
</gene>
<dbReference type="InterPro" id="IPR050555">
    <property type="entry name" value="Bact_Solute-Bind_Prot2"/>
</dbReference>
<name>A0A2A9F737_9PSEU</name>
<dbReference type="PANTHER" id="PTHR30036">
    <property type="entry name" value="D-XYLOSE-BINDING PERIPLASMIC PROTEIN"/>
    <property type="match status" value="1"/>
</dbReference>
<dbReference type="InterPro" id="IPR025997">
    <property type="entry name" value="SBP_2_dom"/>
</dbReference>
<dbReference type="Pfam" id="PF13407">
    <property type="entry name" value="Peripla_BP_4"/>
    <property type="match status" value="1"/>
</dbReference>
<keyword evidence="2" id="KW-0732">Signal</keyword>